<accession>A0A1F6GA25</accession>
<proteinExistence type="predicted"/>
<protein>
    <submittedName>
        <fullName evidence="1">Uncharacterized protein</fullName>
    </submittedName>
</protein>
<sequence length="129" mass="14747">MEKIDLEALIPEGWLEEHWTEYLSINERITLTVIRVKASQRRWPVPLVRPQDFEDFFKAEADKFGTTVGDIKGFIGEIAQTKAKEQVFQKYYGALIPKDSQGKPLITRKDLDPYLGPAVTLRMPAAKPT</sequence>
<dbReference type="AlphaFoldDB" id="A0A1F6GA25"/>
<dbReference type="Proteomes" id="UP000178449">
    <property type="component" value="Unassembled WGS sequence"/>
</dbReference>
<comment type="caution">
    <text evidence="1">The sequence shown here is derived from an EMBL/GenBank/DDBJ whole genome shotgun (WGS) entry which is preliminary data.</text>
</comment>
<name>A0A1F6GA25_9PROT</name>
<evidence type="ECO:0000313" key="1">
    <source>
        <dbReference type="EMBL" id="OGG94962.1"/>
    </source>
</evidence>
<evidence type="ECO:0000313" key="2">
    <source>
        <dbReference type="Proteomes" id="UP000178449"/>
    </source>
</evidence>
<reference evidence="1 2" key="1">
    <citation type="journal article" date="2016" name="Nat. Commun.">
        <title>Thousands of microbial genomes shed light on interconnected biogeochemical processes in an aquifer system.</title>
        <authorList>
            <person name="Anantharaman K."/>
            <person name="Brown C.T."/>
            <person name="Hug L.A."/>
            <person name="Sharon I."/>
            <person name="Castelle C.J."/>
            <person name="Probst A.J."/>
            <person name="Thomas B.C."/>
            <person name="Singh A."/>
            <person name="Wilkins M.J."/>
            <person name="Karaoz U."/>
            <person name="Brodie E.L."/>
            <person name="Williams K.H."/>
            <person name="Hubbard S.S."/>
            <person name="Banfield J.F."/>
        </authorList>
    </citation>
    <scope>NUCLEOTIDE SEQUENCE [LARGE SCALE GENOMIC DNA]</scope>
</reference>
<dbReference type="EMBL" id="MFNE01000030">
    <property type="protein sequence ID" value="OGG94962.1"/>
    <property type="molecule type" value="Genomic_DNA"/>
</dbReference>
<gene>
    <name evidence="1" type="ORF">A2527_06375</name>
</gene>
<organism evidence="1 2">
    <name type="scientific">Candidatus Lambdaproteobacteria bacterium RIFOXYD2_FULL_50_16</name>
    <dbReference type="NCBI Taxonomy" id="1817772"/>
    <lineage>
        <taxon>Bacteria</taxon>
        <taxon>Pseudomonadati</taxon>
        <taxon>Pseudomonadota</taxon>
        <taxon>Candidatus Lambdaproteobacteria</taxon>
    </lineage>
</organism>